<evidence type="ECO:0000313" key="1">
    <source>
        <dbReference type="EMBL" id="AXR77265.1"/>
    </source>
</evidence>
<dbReference type="InterPro" id="IPR011852">
    <property type="entry name" value="TRAP_TAXI"/>
</dbReference>
<dbReference type="EMBL" id="CP024047">
    <property type="protein sequence ID" value="AXR77265.1"/>
    <property type="molecule type" value="Genomic_DNA"/>
</dbReference>
<dbReference type="AlphaFoldDB" id="A0A346PCM0"/>
<dbReference type="KEGG" id="nan:AArc1_0924"/>
<dbReference type="Gene3D" id="3.40.190.10">
    <property type="entry name" value="Periplasmic binding protein-like II"/>
    <property type="match status" value="2"/>
</dbReference>
<dbReference type="InterPro" id="IPR006311">
    <property type="entry name" value="TAT_signal"/>
</dbReference>
<dbReference type="RefSeq" id="WP_117363455.1">
    <property type="nucleotide sequence ID" value="NZ_CP024047.1"/>
</dbReference>
<dbReference type="NCBIfam" id="TIGR02122">
    <property type="entry name" value="TRAP_TAXI"/>
    <property type="match status" value="1"/>
</dbReference>
<gene>
    <name evidence="1" type="ORF">AArc1_0924</name>
</gene>
<accession>A0A346PCM0</accession>
<dbReference type="PANTHER" id="PTHR42941">
    <property type="entry name" value="SLL1037 PROTEIN"/>
    <property type="match status" value="1"/>
</dbReference>
<proteinExistence type="predicted"/>
<dbReference type="PANTHER" id="PTHR42941:SF1">
    <property type="entry name" value="SLL1037 PROTEIN"/>
    <property type="match status" value="1"/>
</dbReference>
<dbReference type="GeneID" id="37637735"/>
<name>A0A346PCM0_9EURY</name>
<dbReference type="Pfam" id="PF16868">
    <property type="entry name" value="NMT1_3"/>
    <property type="match status" value="1"/>
</dbReference>
<sequence>MDHSDSSEYGRRTVLKATGAAAAGGLTAMAGCLGDGGENFVTIGTGGTGGVYYILGGGIADLLNEHEDLGVDASAESTGASVENAREVGGGDMTMALALSNSVLLAVDGEGDFDEPEPLQSMFGAYVNHTQVVVPEDSDVETLADLEGLDVSVGAPGSGTEVIAQELLEWYGLSYDDINEERLAFDETADALIDGQIDAGFWSVGPPTSSIEEVASQRDIRLLSFPEDDLAEIDDEFPYYTAATIEPDTYPDQDYEVHNPGVVNTMIVNEDADEELVYDITEIIYENLDELADIHDVVGQFEETARDSPIDLHPGSEAYFDDAGL</sequence>
<protein>
    <submittedName>
        <fullName evidence="1">TRAP-type uncharacterized transport system, periplasmic component</fullName>
    </submittedName>
</protein>
<dbReference type="Proteomes" id="UP000258707">
    <property type="component" value="Chromosome"/>
</dbReference>
<organism evidence="1 2">
    <name type="scientific">Natrarchaeobaculum sulfurireducens</name>
    <dbReference type="NCBI Taxonomy" id="2044521"/>
    <lineage>
        <taxon>Archaea</taxon>
        <taxon>Methanobacteriati</taxon>
        <taxon>Methanobacteriota</taxon>
        <taxon>Stenosarchaea group</taxon>
        <taxon>Halobacteria</taxon>
        <taxon>Halobacteriales</taxon>
        <taxon>Natrialbaceae</taxon>
        <taxon>Natrarchaeobaculum</taxon>
    </lineage>
</organism>
<dbReference type="PROSITE" id="PS51318">
    <property type="entry name" value="TAT"/>
    <property type="match status" value="1"/>
</dbReference>
<evidence type="ECO:0000313" key="2">
    <source>
        <dbReference type="Proteomes" id="UP000258707"/>
    </source>
</evidence>
<reference evidence="2" key="1">
    <citation type="submission" date="2017-10" db="EMBL/GenBank/DDBJ databases">
        <title>Phenotypic and genomic properties of facultatively anaerobic sulfur-reducing natronoarchaea from hypersaline soda lakes.</title>
        <authorList>
            <person name="Sorokin D.Y."/>
            <person name="Kublanov I.V."/>
            <person name="Roman P."/>
            <person name="Sinninghe Damste J.S."/>
            <person name="Golyshin P.N."/>
            <person name="Rojo D."/>
            <person name="Ciordia S."/>
            <person name="Mena Md.C."/>
            <person name="Ferrer M."/>
            <person name="Messina E."/>
            <person name="Smedile F."/>
            <person name="La Spada G."/>
            <person name="La Cono V."/>
            <person name="Yakimov M.M."/>
        </authorList>
    </citation>
    <scope>NUCLEOTIDE SEQUENCE [LARGE SCALE GENOMIC DNA]</scope>
    <source>
        <strain evidence="2">AArc1</strain>
    </source>
</reference>
<dbReference type="SUPFAM" id="SSF53850">
    <property type="entry name" value="Periplasmic binding protein-like II"/>
    <property type="match status" value="1"/>
</dbReference>
<dbReference type="CDD" id="cd13569">
    <property type="entry name" value="PBP2_TAXI_TRAP_like_1"/>
    <property type="match status" value="1"/>
</dbReference>